<keyword evidence="2" id="KW-1185">Reference proteome</keyword>
<reference evidence="1 2" key="1">
    <citation type="submission" date="2020-02" db="EMBL/GenBank/DDBJ databases">
        <authorList>
            <person name="Ferguson B K."/>
        </authorList>
    </citation>
    <scope>NUCLEOTIDE SEQUENCE [LARGE SCALE GENOMIC DNA]</scope>
</reference>
<dbReference type="EMBL" id="CADCXU010033731">
    <property type="protein sequence ID" value="CAB0019075.1"/>
    <property type="molecule type" value="Genomic_DNA"/>
</dbReference>
<proteinExistence type="predicted"/>
<protein>
    <submittedName>
        <fullName evidence="1">Uncharacterized protein</fullName>
    </submittedName>
</protein>
<sequence>MFFTPRRNGRMVFKLVQSGRARLCTGLSQNRWKSKGTLQNNSEIAIYTSDMSPMPVKFEERKFVN</sequence>
<gene>
    <name evidence="1" type="ORF">NTEN_LOCUS22787</name>
</gene>
<evidence type="ECO:0000313" key="1">
    <source>
        <dbReference type="EMBL" id="CAB0019075.1"/>
    </source>
</evidence>
<name>A0A6H5HQ64_9HEMI</name>
<dbReference type="AlphaFoldDB" id="A0A6H5HQ64"/>
<accession>A0A6H5HQ64</accession>
<organism evidence="1 2">
    <name type="scientific">Nesidiocoris tenuis</name>
    <dbReference type="NCBI Taxonomy" id="355587"/>
    <lineage>
        <taxon>Eukaryota</taxon>
        <taxon>Metazoa</taxon>
        <taxon>Ecdysozoa</taxon>
        <taxon>Arthropoda</taxon>
        <taxon>Hexapoda</taxon>
        <taxon>Insecta</taxon>
        <taxon>Pterygota</taxon>
        <taxon>Neoptera</taxon>
        <taxon>Paraneoptera</taxon>
        <taxon>Hemiptera</taxon>
        <taxon>Heteroptera</taxon>
        <taxon>Panheteroptera</taxon>
        <taxon>Cimicomorpha</taxon>
        <taxon>Miridae</taxon>
        <taxon>Dicyphina</taxon>
        <taxon>Nesidiocoris</taxon>
    </lineage>
</organism>
<evidence type="ECO:0000313" key="2">
    <source>
        <dbReference type="Proteomes" id="UP000479000"/>
    </source>
</evidence>
<dbReference type="Proteomes" id="UP000479000">
    <property type="component" value="Unassembled WGS sequence"/>
</dbReference>